<feature type="region of interest" description="Disordered" evidence="1">
    <location>
        <begin position="26"/>
        <end position="61"/>
    </location>
</feature>
<dbReference type="AlphaFoldDB" id="K3XNR5"/>
<accession>K3XNR5</accession>
<dbReference type="InParanoid" id="K3XNR5"/>
<dbReference type="Proteomes" id="UP000004995">
    <property type="component" value="Unassembled WGS sequence"/>
</dbReference>
<sequence>MKADGEKVTRPGRLLVLSPISHPIAPIITPTRQRGTGSRRSNLASYHQRDTQSPPSSPSLCLGWNGRLPGGAVRFQRRVGISRVKIIE</sequence>
<evidence type="ECO:0000313" key="3">
    <source>
        <dbReference type="Proteomes" id="UP000004995"/>
    </source>
</evidence>
<keyword evidence="3" id="KW-1185">Reference proteome</keyword>
<dbReference type="EnsemblPlants" id="KQL06422">
    <property type="protein sequence ID" value="KQL06422"/>
    <property type="gene ID" value="SETIT_003538mg"/>
</dbReference>
<evidence type="ECO:0000256" key="1">
    <source>
        <dbReference type="SAM" id="MobiDB-lite"/>
    </source>
</evidence>
<dbReference type="HOGENOM" id="CLU_2473247_0_0_1"/>
<name>K3XNR5_SETIT</name>
<feature type="compositionally biased region" description="Polar residues" evidence="1">
    <location>
        <begin position="30"/>
        <end position="45"/>
    </location>
</feature>
<reference evidence="2" key="2">
    <citation type="submission" date="2018-08" db="UniProtKB">
        <authorList>
            <consortium name="EnsemblPlants"/>
        </authorList>
    </citation>
    <scope>IDENTIFICATION</scope>
    <source>
        <strain evidence="2">Yugu1</strain>
    </source>
</reference>
<proteinExistence type="predicted"/>
<dbReference type="Gramene" id="KQL06422">
    <property type="protein sequence ID" value="KQL06422"/>
    <property type="gene ID" value="SETIT_003538mg"/>
</dbReference>
<protein>
    <submittedName>
        <fullName evidence="2">Uncharacterized protein</fullName>
    </submittedName>
</protein>
<reference evidence="3" key="1">
    <citation type="journal article" date="2012" name="Nat. Biotechnol.">
        <title>Reference genome sequence of the model plant Setaria.</title>
        <authorList>
            <person name="Bennetzen J.L."/>
            <person name="Schmutz J."/>
            <person name="Wang H."/>
            <person name="Percifield R."/>
            <person name="Hawkins J."/>
            <person name="Pontaroli A.C."/>
            <person name="Estep M."/>
            <person name="Feng L."/>
            <person name="Vaughn J.N."/>
            <person name="Grimwood J."/>
            <person name="Jenkins J."/>
            <person name="Barry K."/>
            <person name="Lindquist E."/>
            <person name="Hellsten U."/>
            <person name="Deshpande S."/>
            <person name="Wang X."/>
            <person name="Wu X."/>
            <person name="Mitros T."/>
            <person name="Triplett J."/>
            <person name="Yang X."/>
            <person name="Ye C.Y."/>
            <person name="Mauro-Herrera M."/>
            <person name="Wang L."/>
            <person name="Li P."/>
            <person name="Sharma M."/>
            <person name="Sharma R."/>
            <person name="Ronald P.C."/>
            <person name="Panaud O."/>
            <person name="Kellogg E.A."/>
            <person name="Brutnell T.P."/>
            <person name="Doust A.N."/>
            <person name="Tuskan G.A."/>
            <person name="Rokhsar D."/>
            <person name="Devos K.M."/>
        </authorList>
    </citation>
    <scope>NUCLEOTIDE SEQUENCE [LARGE SCALE GENOMIC DNA]</scope>
    <source>
        <strain evidence="3">cv. Yugu1</strain>
    </source>
</reference>
<evidence type="ECO:0000313" key="2">
    <source>
        <dbReference type="EnsemblPlants" id="KQL06422"/>
    </source>
</evidence>
<organism evidence="2 3">
    <name type="scientific">Setaria italica</name>
    <name type="common">Foxtail millet</name>
    <name type="synonym">Panicum italicum</name>
    <dbReference type="NCBI Taxonomy" id="4555"/>
    <lineage>
        <taxon>Eukaryota</taxon>
        <taxon>Viridiplantae</taxon>
        <taxon>Streptophyta</taxon>
        <taxon>Embryophyta</taxon>
        <taxon>Tracheophyta</taxon>
        <taxon>Spermatophyta</taxon>
        <taxon>Magnoliopsida</taxon>
        <taxon>Liliopsida</taxon>
        <taxon>Poales</taxon>
        <taxon>Poaceae</taxon>
        <taxon>PACMAD clade</taxon>
        <taxon>Panicoideae</taxon>
        <taxon>Panicodae</taxon>
        <taxon>Paniceae</taxon>
        <taxon>Cenchrinae</taxon>
        <taxon>Setaria</taxon>
    </lineage>
</organism>
<dbReference type="EMBL" id="AGNK02003248">
    <property type="status" value="NOT_ANNOTATED_CDS"/>
    <property type="molecule type" value="Genomic_DNA"/>
</dbReference>